<dbReference type="Proteomes" id="UP000694892">
    <property type="component" value="Chromosome 2L"/>
</dbReference>
<feature type="transmembrane region" description="Helical" evidence="1">
    <location>
        <begin position="136"/>
        <end position="162"/>
    </location>
</feature>
<organism evidence="2 3">
    <name type="scientific">Xenopus laevis</name>
    <name type="common">African clawed frog</name>
    <dbReference type="NCBI Taxonomy" id="8355"/>
    <lineage>
        <taxon>Eukaryota</taxon>
        <taxon>Metazoa</taxon>
        <taxon>Chordata</taxon>
        <taxon>Craniata</taxon>
        <taxon>Vertebrata</taxon>
        <taxon>Euteleostomi</taxon>
        <taxon>Amphibia</taxon>
        <taxon>Batrachia</taxon>
        <taxon>Anura</taxon>
        <taxon>Pipoidea</taxon>
        <taxon>Pipidae</taxon>
        <taxon>Xenopodinae</taxon>
        <taxon>Xenopus</taxon>
        <taxon>Xenopus</taxon>
    </lineage>
</organism>
<proteinExistence type="predicted"/>
<reference evidence="3" key="1">
    <citation type="journal article" date="2016" name="Nature">
        <title>Genome evolution in the allotetraploid frog Xenopus laevis.</title>
        <authorList>
            <person name="Session A.M."/>
            <person name="Uno Y."/>
            <person name="Kwon T."/>
            <person name="Chapman J.A."/>
            <person name="Toyoda A."/>
            <person name="Takahashi S."/>
            <person name="Fukui A."/>
            <person name="Hikosaka A."/>
            <person name="Suzuki A."/>
            <person name="Kondo M."/>
            <person name="van Heeringen S.J."/>
            <person name="Quigley I."/>
            <person name="Heinz S."/>
            <person name="Ogino H."/>
            <person name="Ochi H."/>
            <person name="Hellsten U."/>
            <person name="Lyons J.B."/>
            <person name="Simakov O."/>
            <person name="Putnam N."/>
            <person name="Stites J."/>
            <person name="Kuroki Y."/>
            <person name="Tanaka T."/>
            <person name="Michiue T."/>
            <person name="Watanabe M."/>
            <person name="Bogdanovic O."/>
            <person name="Lister R."/>
            <person name="Georgiou G."/>
            <person name="Paranjpe S.S."/>
            <person name="van Kruijsbergen I."/>
            <person name="Shu S."/>
            <person name="Carlson J."/>
            <person name="Kinoshita T."/>
            <person name="Ohta Y."/>
            <person name="Mawaribuchi S."/>
            <person name="Jenkins J."/>
            <person name="Grimwood J."/>
            <person name="Schmutz J."/>
            <person name="Mitros T."/>
            <person name="Mozaffari S.V."/>
            <person name="Suzuki Y."/>
            <person name="Haramoto Y."/>
            <person name="Yamamoto T.S."/>
            <person name="Takagi C."/>
            <person name="Heald R."/>
            <person name="Miller K."/>
            <person name="Haudenschild C."/>
            <person name="Kitzman J."/>
            <person name="Nakayama T."/>
            <person name="Izutsu Y."/>
            <person name="Robert J."/>
            <person name="Fortriede J."/>
            <person name="Burns K."/>
            <person name="Lotay V."/>
            <person name="Karimi K."/>
            <person name="Yasuoka Y."/>
            <person name="Dichmann D.S."/>
            <person name="Flajnik M.F."/>
            <person name="Houston D.W."/>
            <person name="Shendure J."/>
            <person name="DuPasquier L."/>
            <person name="Vize P.D."/>
            <person name="Zorn A.M."/>
            <person name="Ito M."/>
            <person name="Marcotte E.M."/>
            <person name="Wallingford J.B."/>
            <person name="Ito Y."/>
            <person name="Asashima M."/>
            <person name="Ueno N."/>
            <person name="Matsuda Y."/>
            <person name="Veenstra G.J."/>
            <person name="Fujiyama A."/>
            <person name="Harland R.M."/>
            <person name="Taira M."/>
            <person name="Rokhsar D.S."/>
        </authorList>
    </citation>
    <scope>NUCLEOTIDE SEQUENCE [LARGE SCALE GENOMIC DNA]</scope>
    <source>
        <strain evidence="3">J</strain>
    </source>
</reference>
<accession>A0A974HYC5</accession>
<evidence type="ECO:0000313" key="2">
    <source>
        <dbReference type="EMBL" id="OCT94728.1"/>
    </source>
</evidence>
<protein>
    <submittedName>
        <fullName evidence="2">Uncharacterized protein</fullName>
    </submittedName>
</protein>
<keyword evidence="1" id="KW-0472">Membrane</keyword>
<evidence type="ECO:0000256" key="1">
    <source>
        <dbReference type="SAM" id="Phobius"/>
    </source>
</evidence>
<dbReference type="AlphaFoldDB" id="A0A974HYC5"/>
<gene>
    <name evidence="2" type="ORF">XELAEV_18012418mg</name>
</gene>
<name>A0A974HYC5_XENLA</name>
<sequence>MDTTIRAWKAAQRIPTSRGQKTYSPQAPLWHNRNLPHMSDIPDYHIWAKAGGTQTTLPIYHTIQAWEAKQGLHCYNKWLHDIGDLNQEKWSELLRHLTQPTIASRDKLIQLAAYWIQIFAFISKVVVLTIPPDPALALLGLTRGIADSVASRILLQLLMYYARKQIILKWNRPDTPTLENWKELVNKALPCYKVAYFARGCTDKFIDIWMIWVLNSETNSPHVF</sequence>
<dbReference type="EMBL" id="CM004468">
    <property type="protein sequence ID" value="OCT94728.1"/>
    <property type="molecule type" value="Genomic_DNA"/>
</dbReference>
<feature type="transmembrane region" description="Helical" evidence="1">
    <location>
        <begin position="111"/>
        <end position="130"/>
    </location>
</feature>
<evidence type="ECO:0000313" key="3">
    <source>
        <dbReference type="Proteomes" id="UP000694892"/>
    </source>
</evidence>
<keyword evidence="1" id="KW-1133">Transmembrane helix</keyword>
<keyword evidence="1" id="KW-0812">Transmembrane</keyword>